<dbReference type="SUPFAM" id="SSF53335">
    <property type="entry name" value="S-adenosyl-L-methionine-dependent methyltransferases"/>
    <property type="match status" value="1"/>
</dbReference>
<reference evidence="6" key="1">
    <citation type="journal article" date="2015" name="Proc. Natl. Acad. Sci. U.S.A.">
        <title>Genome sequencing of adzuki bean (Vigna angularis) provides insight into high starch and low fat accumulation and domestication.</title>
        <authorList>
            <person name="Yang K."/>
            <person name="Tian Z."/>
            <person name="Chen C."/>
            <person name="Luo L."/>
            <person name="Zhao B."/>
            <person name="Wang Z."/>
            <person name="Yu L."/>
            <person name="Li Y."/>
            <person name="Sun Y."/>
            <person name="Li W."/>
            <person name="Chen Y."/>
            <person name="Li Y."/>
            <person name="Zhang Y."/>
            <person name="Ai D."/>
            <person name="Zhao J."/>
            <person name="Shang C."/>
            <person name="Ma Y."/>
            <person name="Wu B."/>
            <person name="Wang M."/>
            <person name="Gao L."/>
            <person name="Sun D."/>
            <person name="Zhang P."/>
            <person name="Guo F."/>
            <person name="Wang W."/>
            <person name="Li Y."/>
            <person name="Wang J."/>
            <person name="Varshney R.K."/>
            <person name="Wang J."/>
            <person name="Ling H.Q."/>
            <person name="Wan P."/>
        </authorList>
    </citation>
    <scope>NUCLEOTIDE SEQUENCE</scope>
    <source>
        <strain evidence="6">cv. Jingnong 6</strain>
    </source>
</reference>
<evidence type="ECO:0000259" key="4">
    <source>
        <dbReference type="Pfam" id="PF01805"/>
    </source>
</evidence>
<dbReference type="Gene3D" id="3.30.310.50">
    <property type="entry name" value="Alpha-D-phosphohexomutase, C-terminal domain"/>
    <property type="match status" value="1"/>
</dbReference>
<evidence type="ECO:0000256" key="1">
    <source>
        <dbReference type="ARBA" id="ARBA00007073"/>
    </source>
</evidence>
<evidence type="ECO:0000313" key="5">
    <source>
        <dbReference type="EMBL" id="KOM31452.1"/>
    </source>
</evidence>
<protein>
    <submittedName>
        <fullName evidence="5">Uncharacterized protein</fullName>
    </submittedName>
</protein>
<dbReference type="InterPro" id="IPR040397">
    <property type="entry name" value="SWAP"/>
</dbReference>
<dbReference type="InterPro" id="IPR035967">
    <property type="entry name" value="SWAP/Surp_sf"/>
</dbReference>
<sequence>MLPATPDQSDLRHRLAREPSQNIAPPPGDGCDSLCLQTSSDSGLRSRSRPWRHRSRPRLRSGGWLQVACQSLGPFHDGGYVARFAFKLLQIQVCAPDLDCGATVLDHGCAPGGWLQVACQSLGPFHGRGYVARFAFKSNVVAALDQQSSSSRRRLETLIKRIWPSGSFGSEEHASIVYVALAVDKELQPDKVKRGMTVSSAGFHVVAFSYGNTNASMETKDYDVESSFRPNFPVTESLLHNLPPNEKIYQIISRTAMFVCKHGSQSEILLRVKQGDNPNAYRISSVRVLKSEKIRKKHAIASVI</sequence>
<dbReference type="GO" id="GO:0000395">
    <property type="term" value="P:mRNA 5'-splice site recognition"/>
    <property type="evidence" value="ECO:0007669"/>
    <property type="project" value="TreeGrafter"/>
</dbReference>
<dbReference type="Pfam" id="PF09341">
    <property type="entry name" value="Pcc1"/>
    <property type="match status" value="1"/>
</dbReference>
<dbReference type="Gene3D" id="1.10.10.790">
    <property type="entry name" value="Surp module"/>
    <property type="match status" value="1"/>
</dbReference>
<dbReference type="SUPFAM" id="SSF109905">
    <property type="entry name" value="Surp module (SWAP domain)"/>
    <property type="match status" value="1"/>
</dbReference>
<proteinExistence type="inferred from homology"/>
<feature type="domain" description="SURP motif" evidence="4">
    <location>
        <begin position="250"/>
        <end position="278"/>
    </location>
</feature>
<accession>A0A0L9TLZ4</accession>
<dbReference type="Pfam" id="PF01805">
    <property type="entry name" value="Surp"/>
    <property type="match status" value="1"/>
</dbReference>
<dbReference type="PANTHER" id="PTHR13161">
    <property type="entry name" value="SPLICING FACTOR SUPPRESSOR OF WHITE APRICOT"/>
    <property type="match status" value="1"/>
</dbReference>
<dbReference type="Gramene" id="KOM31452">
    <property type="protein sequence ID" value="KOM31452"/>
    <property type="gene ID" value="LR48_Vigan01g100700"/>
</dbReference>
<gene>
    <name evidence="5" type="ORF">LR48_Vigan01g100700</name>
</gene>
<evidence type="ECO:0000259" key="3">
    <source>
        <dbReference type="Pfam" id="PF01728"/>
    </source>
</evidence>
<dbReference type="InterPro" id="IPR015419">
    <property type="entry name" value="CTAG/Pcc1"/>
</dbReference>
<dbReference type="InterPro" id="IPR029063">
    <property type="entry name" value="SAM-dependent_MTases_sf"/>
</dbReference>
<comment type="similarity">
    <text evidence="1">Belongs to the CTAG/PCC1 family.</text>
</comment>
<dbReference type="EMBL" id="CM003371">
    <property type="protein sequence ID" value="KOM31452.1"/>
    <property type="molecule type" value="Genomic_DNA"/>
</dbReference>
<organism evidence="5 6">
    <name type="scientific">Phaseolus angularis</name>
    <name type="common">Azuki bean</name>
    <name type="synonym">Vigna angularis</name>
    <dbReference type="NCBI Taxonomy" id="3914"/>
    <lineage>
        <taxon>Eukaryota</taxon>
        <taxon>Viridiplantae</taxon>
        <taxon>Streptophyta</taxon>
        <taxon>Embryophyta</taxon>
        <taxon>Tracheophyta</taxon>
        <taxon>Spermatophyta</taxon>
        <taxon>Magnoliopsida</taxon>
        <taxon>eudicotyledons</taxon>
        <taxon>Gunneridae</taxon>
        <taxon>Pentapetalae</taxon>
        <taxon>rosids</taxon>
        <taxon>fabids</taxon>
        <taxon>Fabales</taxon>
        <taxon>Fabaceae</taxon>
        <taxon>Papilionoideae</taxon>
        <taxon>50 kb inversion clade</taxon>
        <taxon>NPAAA clade</taxon>
        <taxon>indigoferoid/millettioid clade</taxon>
        <taxon>Phaseoleae</taxon>
        <taxon>Vigna</taxon>
    </lineage>
</organism>
<evidence type="ECO:0000313" key="6">
    <source>
        <dbReference type="Proteomes" id="UP000053144"/>
    </source>
</evidence>
<name>A0A0L9TLZ4_PHAAN</name>
<dbReference type="InterPro" id="IPR000061">
    <property type="entry name" value="Surp"/>
</dbReference>
<dbReference type="InterPro" id="IPR002877">
    <property type="entry name" value="RNA_MeTrfase_FtsJ_dom"/>
</dbReference>
<keyword evidence="2" id="KW-0507">mRNA processing</keyword>
<dbReference type="Pfam" id="PF01728">
    <property type="entry name" value="FtsJ"/>
    <property type="match status" value="1"/>
</dbReference>
<dbReference type="Proteomes" id="UP000053144">
    <property type="component" value="Chromosome 1"/>
</dbReference>
<feature type="domain" description="Ribosomal RNA methyltransferase FtsJ" evidence="3">
    <location>
        <begin position="80"/>
        <end position="128"/>
    </location>
</feature>
<dbReference type="GO" id="GO:0003723">
    <property type="term" value="F:RNA binding"/>
    <property type="evidence" value="ECO:0007669"/>
    <property type="project" value="InterPro"/>
</dbReference>
<dbReference type="STRING" id="3914.A0A0L9TLZ4"/>
<dbReference type="Gene3D" id="3.40.50.150">
    <property type="entry name" value="Vaccinia Virus protein VP39"/>
    <property type="match status" value="1"/>
</dbReference>
<dbReference type="GO" id="GO:0008168">
    <property type="term" value="F:methyltransferase activity"/>
    <property type="evidence" value="ECO:0007669"/>
    <property type="project" value="InterPro"/>
</dbReference>
<dbReference type="GO" id="GO:0032259">
    <property type="term" value="P:methylation"/>
    <property type="evidence" value="ECO:0007669"/>
    <property type="project" value="InterPro"/>
</dbReference>
<dbReference type="AlphaFoldDB" id="A0A0L9TLZ4"/>
<dbReference type="PANTHER" id="PTHR13161:SF15">
    <property type="entry name" value="SPLICING FACTOR, SUPPRESSOR OF WHITE-APRICOT HOMOLOG"/>
    <property type="match status" value="1"/>
</dbReference>
<evidence type="ECO:0000256" key="2">
    <source>
        <dbReference type="ARBA" id="ARBA00022664"/>
    </source>
</evidence>